<protein>
    <submittedName>
        <fullName evidence="12">3-oxoacyl-[acyl-carrier-protein] synthase-3</fullName>
    </submittedName>
</protein>
<evidence type="ECO:0000259" key="10">
    <source>
        <dbReference type="Pfam" id="PF08541"/>
    </source>
</evidence>
<keyword evidence="6" id="KW-0276">Fatty acid metabolism</keyword>
<evidence type="ECO:0000313" key="13">
    <source>
        <dbReference type="Proteomes" id="UP000198251"/>
    </source>
</evidence>
<gene>
    <name evidence="12" type="ORF">GA0070610_4388</name>
</gene>
<keyword evidence="4" id="KW-0444">Lipid biosynthesis</keyword>
<name>A0A1C5GDZ0_MICEH</name>
<dbReference type="CDD" id="cd00830">
    <property type="entry name" value="KAS_III"/>
    <property type="match status" value="1"/>
</dbReference>
<evidence type="ECO:0000256" key="1">
    <source>
        <dbReference type="ARBA" id="ARBA00005189"/>
    </source>
</evidence>
<evidence type="ECO:0000256" key="6">
    <source>
        <dbReference type="ARBA" id="ARBA00022832"/>
    </source>
</evidence>
<keyword evidence="13" id="KW-1185">Reference proteome</keyword>
<proteinExistence type="inferred from homology"/>
<dbReference type="NCBIfam" id="NF006829">
    <property type="entry name" value="PRK09352.1"/>
    <property type="match status" value="1"/>
</dbReference>
<dbReference type="Pfam" id="PF08545">
    <property type="entry name" value="ACP_syn_III"/>
    <property type="match status" value="1"/>
</dbReference>
<organism evidence="12 13">
    <name type="scientific">Micromonospora echinofusca</name>
    <dbReference type="NCBI Taxonomy" id="47858"/>
    <lineage>
        <taxon>Bacteria</taxon>
        <taxon>Bacillati</taxon>
        <taxon>Actinomycetota</taxon>
        <taxon>Actinomycetes</taxon>
        <taxon>Micromonosporales</taxon>
        <taxon>Micromonosporaceae</taxon>
        <taxon>Micromonospora</taxon>
    </lineage>
</organism>
<dbReference type="InterPro" id="IPR013751">
    <property type="entry name" value="ACP_syn_III_N"/>
</dbReference>
<dbReference type="InterPro" id="IPR013747">
    <property type="entry name" value="ACP_syn_III_C"/>
</dbReference>
<dbReference type="Pfam" id="PF08541">
    <property type="entry name" value="ACP_syn_III_C"/>
    <property type="match status" value="1"/>
</dbReference>
<comment type="pathway">
    <text evidence="1">Lipid metabolism.</text>
</comment>
<dbReference type="Gene3D" id="3.40.47.10">
    <property type="match status" value="1"/>
</dbReference>
<keyword evidence="9" id="KW-0012">Acyltransferase</keyword>
<dbReference type="GO" id="GO:0004315">
    <property type="term" value="F:3-oxoacyl-[acyl-carrier-protein] synthase activity"/>
    <property type="evidence" value="ECO:0007669"/>
    <property type="project" value="InterPro"/>
</dbReference>
<evidence type="ECO:0000256" key="2">
    <source>
        <dbReference type="ARBA" id="ARBA00008642"/>
    </source>
</evidence>
<evidence type="ECO:0000259" key="11">
    <source>
        <dbReference type="Pfam" id="PF08545"/>
    </source>
</evidence>
<comment type="similarity">
    <text evidence="2">Belongs to the thiolase-like superfamily. FabH family.</text>
</comment>
<dbReference type="AlphaFoldDB" id="A0A1C5GDZ0"/>
<dbReference type="GO" id="GO:0006633">
    <property type="term" value="P:fatty acid biosynthetic process"/>
    <property type="evidence" value="ECO:0007669"/>
    <property type="project" value="UniProtKB-KW"/>
</dbReference>
<dbReference type="PANTHER" id="PTHR34069:SF2">
    <property type="entry name" value="BETA-KETOACYL-[ACYL-CARRIER-PROTEIN] SYNTHASE III"/>
    <property type="match status" value="1"/>
</dbReference>
<keyword evidence="5" id="KW-0808">Transferase</keyword>
<evidence type="ECO:0000256" key="9">
    <source>
        <dbReference type="ARBA" id="ARBA00023315"/>
    </source>
</evidence>
<keyword evidence="7" id="KW-0443">Lipid metabolism</keyword>
<dbReference type="NCBIfam" id="TIGR00747">
    <property type="entry name" value="fabH"/>
    <property type="match status" value="1"/>
</dbReference>
<evidence type="ECO:0000256" key="3">
    <source>
        <dbReference type="ARBA" id="ARBA00022490"/>
    </source>
</evidence>
<accession>A0A1C5GDZ0</accession>
<feature type="domain" description="Beta-ketoacyl-[acyl-carrier-protein] synthase III C-terminal" evidence="10">
    <location>
        <begin position="239"/>
        <end position="328"/>
    </location>
</feature>
<evidence type="ECO:0000256" key="5">
    <source>
        <dbReference type="ARBA" id="ARBA00022679"/>
    </source>
</evidence>
<dbReference type="InterPro" id="IPR016039">
    <property type="entry name" value="Thiolase-like"/>
</dbReference>
<evidence type="ECO:0000256" key="4">
    <source>
        <dbReference type="ARBA" id="ARBA00022516"/>
    </source>
</evidence>
<reference evidence="12 13" key="1">
    <citation type="submission" date="2016-06" db="EMBL/GenBank/DDBJ databases">
        <authorList>
            <person name="Kjaerup R.B."/>
            <person name="Dalgaard T.S."/>
            <person name="Juul-Madsen H.R."/>
        </authorList>
    </citation>
    <scope>NUCLEOTIDE SEQUENCE [LARGE SCALE GENOMIC DNA]</scope>
    <source>
        <strain evidence="12 13">DSM 43913</strain>
    </source>
</reference>
<evidence type="ECO:0000256" key="8">
    <source>
        <dbReference type="ARBA" id="ARBA00023160"/>
    </source>
</evidence>
<evidence type="ECO:0000313" key="12">
    <source>
        <dbReference type="EMBL" id="SCG18055.1"/>
    </source>
</evidence>
<dbReference type="InterPro" id="IPR004655">
    <property type="entry name" value="FabH"/>
</dbReference>
<keyword evidence="3" id="KW-0963">Cytoplasm</keyword>
<dbReference type="Proteomes" id="UP000198251">
    <property type="component" value="Chromosome I"/>
</dbReference>
<keyword evidence="8" id="KW-0275">Fatty acid biosynthesis</keyword>
<sequence length="342" mass="35484">MSSSVGILGTGSWVPTRALSNEEIARRVTGASPEWIVRKTAIRSRRFAAAEEATSDLAVHAATRALRDAGLGVDRVDYLIVSTSTPDQPQPPTACLVQERLGAYGAACFDVNAVCAGFVHALVLARSLVADRPGTHALVVGADVYSRILDFEDRRTAVLLGDGAGAAVVGAVPAGRGVIEYEMASRGDAGDLIRVSAGGSRLPASAATLAEGGHFFRMQGRGVTELVLQEVPPFVDKLLARAGVDPADIAHVVPHQPNGMLLDELVRACGLTAAQTHRTVEEYANTGSASVPLTLDHANRAGRLSDGDLVLLLAFGGGMSFGACLLRWSGAASTPIASTQDG</sequence>
<feature type="domain" description="Beta-ketoacyl-[acyl-carrier-protein] synthase III N-terminal" evidence="11">
    <location>
        <begin position="109"/>
        <end position="187"/>
    </location>
</feature>
<evidence type="ECO:0000256" key="7">
    <source>
        <dbReference type="ARBA" id="ARBA00023098"/>
    </source>
</evidence>
<dbReference type="PANTHER" id="PTHR34069">
    <property type="entry name" value="3-OXOACYL-[ACYL-CARRIER-PROTEIN] SYNTHASE 3"/>
    <property type="match status" value="1"/>
</dbReference>
<dbReference type="EMBL" id="LT607733">
    <property type="protein sequence ID" value="SCG18055.1"/>
    <property type="molecule type" value="Genomic_DNA"/>
</dbReference>
<dbReference type="SUPFAM" id="SSF53901">
    <property type="entry name" value="Thiolase-like"/>
    <property type="match status" value="1"/>
</dbReference>
<dbReference type="GO" id="GO:0044550">
    <property type="term" value="P:secondary metabolite biosynthetic process"/>
    <property type="evidence" value="ECO:0007669"/>
    <property type="project" value="TreeGrafter"/>
</dbReference>